<dbReference type="InterPro" id="IPR006664">
    <property type="entry name" value="OMP_bac"/>
</dbReference>
<dbReference type="EMBL" id="SUME01000003">
    <property type="protein sequence ID" value="TJZ61484.1"/>
    <property type="molecule type" value="Genomic_DNA"/>
</dbReference>
<protein>
    <submittedName>
        <fullName evidence="8">OmpA family protein</fullName>
    </submittedName>
</protein>
<feature type="chain" id="PRO_5020765796" evidence="6">
    <location>
        <begin position="21"/>
        <end position="424"/>
    </location>
</feature>
<comment type="subcellular location">
    <subcellularLocation>
        <location evidence="1">Cell outer membrane</location>
    </subcellularLocation>
</comment>
<evidence type="ECO:0000256" key="6">
    <source>
        <dbReference type="SAM" id="SignalP"/>
    </source>
</evidence>
<evidence type="ECO:0000256" key="3">
    <source>
        <dbReference type="ARBA" id="ARBA00023237"/>
    </source>
</evidence>
<dbReference type="Pfam" id="PF00691">
    <property type="entry name" value="OmpA"/>
    <property type="match status" value="1"/>
</dbReference>
<evidence type="ECO:0000313" key="8">
    <source>
        <dbReference type="EMBL" id="TJZ61484.1"/>
    </source>
</evidence>
<keyword evidence="9" id="KW-1185">Reference proteome</keyword>
<keyword evidence="3" id="KW-0998">Cell outer membrane</keyword>
<dbReference type="CDD" id="cd07185">
    <property type="entry name" value="OmpA_C-like"/>
    <property type="match status" value="1"/>
</dbReference>
<dbReference type="AlphaFoldDB" id="A0A4U0PFD9"/>
<feature type="compositionally biased region" description="Polar residues" evidence="5">
    <location>
        <begin position="402"/>
        <end position="414"/>
    </location>
</feature>
<evidence type="ECO:0000259" key="7">
    <source>
        <dbReference type="PROSITE" id="PS51123"/>
    </source>
</evidence>
<dbReference type="SUPFAM" id="SSF103088">
    <property type="entry name" value="OmpA-like"/>
    <property type="match status" value="1"/>
</dbReference>
<dbReference type="OrthoDB" id="9800869at2"/>
<feature type="region of interest" description="Disordered" evidence="5">
    <location>
        <begin position="60"/>
        <end position="96"/>
    </location>
</feature>
<reference evidence="8 9" key="1">
    <citation type="submission" date="2019-04" db="EMBL/GenBank/DDBJ databases">
        <title>Sphingobacterium olei sp. nov., isolated from oil-contaminated soil.</title>
        <authorList>
            <person name="Liu B."/>
        </authorList>
    </citation>
    <scope>NUCLEOTIDE SEQUENCE [LARGE SCALE GENOMIC DNA]</scope>
    <source>
        <strain evidence="8 9">HAL-9</strain>
    </source>
</reference>
<proteinExistence type="predicted"/>
<accession>A0A4U0PFD9</accession>
<sequence length="424" mass="47354">MKTRLIFIAFTLAIVSSVNAQVINPKETAKRKVEDRTNRKADDTIDKGLDKLEEGIGNIFKKKDKKQKDEKSNTSTNSANSGNVSDSESSSSARSNSKFDFEAGDKVLYFDNFERLNIGDFPAEFNTTASGEIVTVNGKSGKWLSMTKNGAFIPESIQALPENFTLEFEIGITGNISNNYSGLGVNFTTNNDDLFKDVVFFEGSLLYLHPGDDLLSVQILPKNGTEINNQIPMPQWSKERKPFAKVSIWRQSGRLRMYVNEDKLIDMPRFFLESQPYKMAFFRRFLEDCEVYITNIRFAIAGEDTRSKLITDGKFVTNGILFDVNSDNIKTESGAVLKEIASTLQENPTVRVKIIGHTDSDGDASTNLTLSQKRALAVKNALINFYGINASRMETDGKGESQPVQSNNTTSGKAQNRRVEFIKL</sequence>
<feature type="region of interest" description="Disordered" evidence="5">
    <location>
        <begin position="394"/>
        <end position="417"/>
    </location>
</feature>
<evidence type="ECO:0000256" key="1">
    <source>
        <dbReference type="ARBA" id="ARBA00004442"/>
    </source>
</evidence>
<dbReference type="GO" id="GO:0009279">
    <property type="term" value="C:cell outer membrane"/>
    <property type="evidence" value="ECO:0007669"/>
    <property type="project" value="UniProtKB-SubCell"/>
</dbReference>
<feature type="signal peptide" evidence="6">
    <location>
        <begin position="1"/>
        <end position="20"/>
    </location>
</feature>
<dbReference type="Gene3D" id="3.30.1330.60">
    <property type="entry name" value="OmpA-like domain"/>
    <property type="match status" value="1"/>
</dbReference>
<dbReference type="Proteomes" id="UP000306808">
    <property type="component" value="Unassembled WGS sequence"/>
</dbReference>
<comment type="caution">
    <text evidence="8">The sequence shown here is derived from an EMBL/GenBank/DDBJ whole genome shotgun (WGS) entry which is preliminary data.</text>
</comment>
<evidence type="ECO:0000256" key="2">
    <source>
        <dbReference type="ARBA" id="ARBA00023136"/>
    </source>
</evidence>
<evidence type="ECO:0000313" key="9">
    <source>
        <dbReference type="Proteomes" id="UP000306808"/>
    </source>
</evidence>
<dbReference type="InterPro" id="IPR006665">
    <property type="entry name" value="OmpA-like"/>
</dbReference>
<feature type="compositionally biased region" description="Low complexity" evidence="5">
    <location>
        <begin position="73"/>
        <end position="96"/>
    </location>
</feature>
<evidence type="ECO:0000256" key="5">
    <source>
        <dbReference type="SAM" id="MobiDB-lite"/>
    </source>
</evidence>
<feature type="region of interest" description="Disordered" evidence="5">
    <location>
        <begin position="27"/>
        <end position="47"/>
    </location>
</feature>
<dbReference type="InterPro" id="IPR050330">
    <property type="entry name" value="Bact_OuterMem_StrucFunc"/>
</dbReference>
<dbReference type="PANTHER" id="PTHR30329:SF21">
    <property type="entry name" value="LIPOPROTEIN YIAD-RELATED"/>
    <property type="match status" value="1"/>
</dbReference>
<dbReference type="InterPro" id="IPR036737">
    <property type="entry name" value="OmpA-like_sf"/>
</dbReference>
<name>A0A4U0PFD9_9SPHI</name>
<dbReference type="RefSeq" id="WP_136901131.1">
    <property type="nucleotide sequence ID" value="NZ_SUME01000003.1"/>
</dbReference>
<dbReference type="PRINTS" id="PR01021">
    <property type="entry name" value="OMPADOMAIN"/>
</dbReference>
<dbReference type="PANTHER" id="PTHR30329">
    <property type="entry name" value="STATOR ELEMENT OF FLAGELLAR MOTOR COMPLEX"/>
    <property type="match status" value="1"/>
</dbReference>
<feature type="domain" description="OmpA-like" evidence="7">
    <location>
        <begin position="306"/>
        <end position="424"/>
    </location>
</feature>
<organism evidence="8 9">
    <name type="scientific">Sphingobacterium olei</name>
    <dbReference type="NCBI Taxonomy" id="2571155"/>
    <lineage>
        <taxon>Bacteria</taxon>
        <taxon>Pseudomonadati</taxon>
        <taxon>Bacteroidota</taxon>
        <taxon>Sphingobacteriia</taxon>
        <taxon>Sphingobacteriales</taxon>
        <taxon>Sphingobacteriaceae</taxon>
        <taxon>Sphingobacterium</taxon>
    </lineage>
</organism>
<dbReference type="PROSITE" id="PS51123">
    <property type="entry name" value="OMPA_2"/>
    <property type="match status" value="1"/>
</dbReference>
<evidence type="ECO:0000256" key="4">
    <source>
        <dbReference type="PROSITE-ProRule" id="PRU00473"/>
    </source>
</evidence>
<keyword evidence="6" id="KW-0732">Signal</keyword>
<keyword evidence="2 4" id="KW-0472">Membrane</keyword>
<gene>
    <name evidence="8" type="ORF">FAZ15_09850</name>
</gene>